<organism evidence="2 3">
    <name type="scientific">Pontibacter chinhatensis</name>
    <dbReference type="NCBI Taxonomy" id="1436961"/>
    <lineage>
        <taxon>Bacteria</taxon>
        <taxon>Pseudomonadati</taxon>
        <taxon>Bacteroidota</taxon>
        <taxon>Cytophagia</taxon>
        <taxon>Cytophagales</taxon>
        <taxon>Hymenobacteraceae</taxon>
        <taxon>Pontibacter</taxon>
    </lineage>
</organism>
<accession>A0A1I2XKY2</accession>
<evidence type="ECO:0000259" key="1">
    <source>
        <dbReference type="Pfam" id="PF03358"/>
    </source>
</evidence>
<evidence type="ECO:0000313" key="2">
    <source>
        <dbReference type="EMBL" id="SFH13679.1"/>
    </source>
</evidence>
<sequence>MLKVAVIIGSTRPGRNGEAVGKWVHEIAKQRTDASYELIDLLEVNLPLLDEPNSPAMQKYTKQHTKDWSARIEPFDAFVFVTAEYNHGVPAALKNALDFLYKEWNNKACGFVAYGNAGGARAVEHLRATVAELQMADVREQVALSLFTDFENYSVFKPAAFQEKKLNSLLDQLVSWGTALKQVREQKKAT</sequence>
<dbReference type="Gene3D" id="3.40.50.360">
    <property type="match status" value="1"/>
</dbReference>
<dbReference type="AlphaFoldDB" id="A0A1I2XKY2"/>
<dbReference type="EMBL" id="FOOT01000006">
    <property type="protein sequence ID" value="SFH13679.1"/>
    <property type="molecule type" value="Genomic_DNA"/>
</dbReference>
<feature type="domain" description="NADPH-dependent FMN reductase-like" evidence="1">
    <location>
        <begin position="3"/>
        <end position="147"/>
    </location>
</feature>
<reference evidence="3" key="1">
    <citation type="submission" date="2016-10" db="EMBL/GenBank/DDBJ databases">
        <authorList>
            <person name="Varghese N."/>
            <person name="Submissions S."/>
        </authorList>
    </citation>
    <scope>NUCLEOTIDE SEQUENCE [LARGE SCALE GENOMIC DNA]</scope>
    <source>
        <strain evidence="3">LP51</strain>
    </source>
</reference>
<dbReference type="Proteomes" id="UP000198724">
    <property type="component" value="Unassembled WGS sequence"/>
</dbReference>
<proteinExistence type="predicted"/>
<dbReference type="GO" id="GO:0010181">
    <property type="term" value="F:FMN binding"/>
    <property type="evidence" value="ECO:0007669"/>
    <property type="project" value="TreeGrafter"/>
</dbReference>
<dbReference type="SUPFAM" id="SSF52218">
    <property type="entry name" value="Flavoproteins"/>
    <property type="match status" value="1"/>
</dbReference>
<evidence type="ECO:0000313" key="3">
    <source>
        <dbReference type="Proteomes" id="UP000198724"/>
    </source>
</evidence>
<dbReference type="STRING" id="1436961.SAMN05421739_10691"/>
<name>A0A1I2XKY2_9BACT</name>
<keyword evidence="3" id="KW-1185">Reference proteome</keyword>
<dbReference type="InterPro" id="IPR005025">
    <property type="entry name" value="FMN_Rdtase-like_dom"/>
</dbReference>
<dbReference type="GO" id="GO:0016491">
    <property type="term" value="F:oxidoreductase activity"/>
    <property type="evidence" value="ECO:0007669"/>
    <property type="project" value="InterPro"/>
</dbReference>
<dbReference type="InterPro" id="IPR050712">
    <property type="entry name" value="NAD(P)H-dep_reductase"/>
</dbReference>
<dbReference type="PANTHER" id="PTHR30543">
    <property type="entry name" value="CHROMATE REDUCTASE"/>
    <property type="match status" value="1"/>
</dbReference>
<dbReference type="Pfam" id="PF03358">
    <property type="entry name" value="FMN_red"/>
    <property type="match status" value="1"/>
</dbReference>
<gene>
    <name evidence="2" type="ORF">SAMN05421739_10691</name>
</gene>
<dbReference type="PANTHER" id="PTHR30543:SF21">
    <property type="entry name" value="NAD(P)H-DEPENDENT FMN REDUCTASE LOT6"/>
    <property type="match status" value="1"/>
</dbReference>
<dbReference type="RefSeq" id="WP_092104012.1">
    <property type="nucleotide sequence ID" value="NZ_FOOT01000006.1"/>
</dbReference>
<dbReference type="OrthoDB" id="9812295at2"/>
<dbReference type="InterPro" id="IPR029039">
    <property type="entry name" value="Flavoprotein-like_sf"/>
</dbReference>
<protein>
    <submittedName>
        <fullName evidence="2">NAD(P)H-dependent FMN reductase</fullName>
    </submittedName>
</protein>
<dbReference type="GO" id="GO:0005829">
    <property type="term" value="C:cytosol"/>
    <property type="evidence" value="ECO:0007669"/>
    <property type="project" value="TreeGrafter"/>
</dbReference>